<accession>A0A968KW21</accession>
<dbReference type="InterPro" id="IPR039424">
    <property type="entry name" value="SBP_5"/>
</dbReference>
<dbReference type="InterPro" id="IPR000914">
    <property type="entry name" value="SBP_5_dom"/>
</dbReference>
<keyword evidence="7" id="KW-1185">Reference proteome</keyword>
<sequence length="513" mass="58300">MNRFLGIIGVVSIFAMSSWANPESTILRLALPAHQFNWDPQAIEHDDEHILFSAVYQGLVRLDANSLEPLPALAQAWQVSADGLEYRFTLRPKLRFSDGSAITAQSFYRSILRLIDPNRANPNAELLYMIEGVKDYSLGEESDLRALGIEVLNEREILFRLRHPAPYFFEILAHPALSPLSGSQLPLRWSDPRAIPFSGPYLYAGESEDGIILRRNRLYWQADQVEITTIEVHFHQEEASIDVQLTEGKLDWARNLLPSQLTHDHKFLATQRYSSQYYTFVAREGAYAQGTVRRALIKLLPLNMMRDSGMPMAQSLVPPHKDYPTILGINSDYSEGMSLLEQAGYPEAEGLPTLHVLLFSLDDPRALLMQQAWQRAGIDVQLHTLDSSEYYDSSQWDGIALVEQGWSGEYLDPLTFLSLWLTDSRYNQSTFRSAQFDAMIEASHFLTGKERLLKLAQSEALLMASGVVIPMNFLVDREIVPASAWWGFGRNPLGRQRFEYLRKSEMISLVDVL</sequence>
<gene>
    <name evidence="6" type="ORF">HCT48_05975</name>
</gene>
<dbReference type="Gene3D" id="3.90.76.10">
    <property type="entry name" value="Dipeptide-binding Protein, Domain 1"/>
    <property type="match status" value="1"/>
</dbReference>
<evidence type="ECO:0000256" key="3">
    <source>
        <dbReference type="ARBA" id="ARBA00022448"/>
    </source>
</evidence>
<evidence type="ECO:0000256" key="2">
    <source>
        <dbReference type="ARBA" id="ARBA00005695"/>
    </source>
</evidence>
<feature type="domain" description="Solute-binding protein family 5" evidence="5">
    <location>
        <begin position="69"/>
        <end position="427"/>
    </location>
</feature>
<evidence type="ECO:0000313" key="7">
    <source>
        <dbReference type="Proteomes" id="UP000778951"/>
    </source>
</evidence>
<evidence type="ECO:0000256" key="4">
    <source>
        <dbReference type="ARBA" id="ARBA00022729"/>
    </source>
</evidence>
<comment type="similarity">
    <text evidence="2">Belongs to the bacterial solute-binding protein 5 family.</text>
</comment>
<dbReference type="InterPro" id="IPR030678">
    <property type="entry name" value="Peptide/Ni-bd"/>
</dbReference>
<dbReference type="Pfam" id="PF00496">
    <property type="entry name" value="SBP_bac_5"/>
    <property type="match status" value="1"/>
</dbReference>
<dbReference type="GO" id="GO:0043190">
    <property type="term" value="C:ATP-binding cassette (ABC) transporter complex"/>
    <property type="evidence" value="ECO:0007669"/>
    <property type="project" value="InterPro"/>
</dbReference>
<dbReference type="PANTHER" id="PTHR30290">
    <property type="entry name" value="PERIPLASMIC BINDING COMPONENT OF ABC TRANSPORTER"/>
    <property type="match status" value="1"/>
</dbReference>
<reference evidence="6" key="1">
    <citation type="submission" date="2020-03" db="EMBL/GenBank/DDBJ databases">
        <title>Spirochaetal bacteria isolated from arthropods constitute a novel genus Entomospira genus novum within the order Spirochaetales.</title>
        <authorList>
            <person name="Grana-Miraglia L."/>
            <person name="Sikutova S."/>
            <person name="Fingerle V."/>
            <person name="Sing A."/>
            <person name="Castillo-Ramirez S."/>
            <person name="Margos G."/>
            <person name="Rudolf I."/>
        </authorList>
    </citation>
    <scope>NUCLEOTIDE SEQUENCE</scope>
    <source>
        <strain evidence="6">BR149</strain>
    </source>
</reference>
<dbReference type="GO" id="GO:0015833">
    <property type="term" value="P:peptide transport"/>
    <property type="evidence" value="ECO:0007669"/>
    <property type="project" value="TreeGrafter"/>
</dbReference>
<dbReference type="GO" id="GO:1904680">
    <property type="term" value="F:peptide transmembrane transporter activity"/>
    <property type="evidence" value="ECO:0007669"/>
    <property type="project" value="TreeGrafter"/>
</dbReference>
<dbReference type="RefSeq" id="WP_167695839.1">
    <property type="nucleotide sequence ID" value="NZ_CP118181.1"/>
</dbReference>
<evidence type="ECO:0000259" key="5">
    <source>
        <dbReference type="Pfam" id="PF00496"/>
    </source>
</evidence>
<proteinExistence type="inferred from homology"/>
<dbReference type="SUPFAM" id="SSF53850">
    <property type="entry name" value="Periplasmic binding protein-like II"/>
    <property type="match status" value="1"/>
</dbReference>
<comment type="caution">
    <text evidence="6">The sequence shown here is derived from an EMBL/GenBank/DDBJ whole genome shotgun (WGS) entry which is preliminary data.</text>
</comment>
<organism evidence="6 7">
    <name type="scientific">Entomospira culicis</name>
    <dbReference type="NCBI Taxonomy" id="2719989"/>
    <lineage>
        <taxon>Bacteria</taxon>
        <taxon>Pseudomonadati</taxon>
        <taxon>Spirochaetota</taxon>
        <taxon>Spirochaetia</taxon>
        <taxon>Spirochaetales</taxon>
        <taxon>Spirochaetaceae</taxon>
        <taxon>Entomospira</taxon>
    </lineage>
</organism>
<dbReference type="Proteomes" id="UP000778951">
    <property type="component" value="Unassembled WGS sequence"/>
</dbReference>
<dbReference type="PIRSF" id="PIRSF002741">
    <property type="entry name" value="MppA"/>
    <property type="match status" value="1"/>
</dbReference>
<dbReference type="Gene3D" id="3.40.190.10">
    <property type="entry name" value="Periplasmic binding protein-like II"/>
    <property type="match status" value="1"/>
</dbReference>
<dbReference type="AlphaFoldDB" id="A0A968KW21"/>
<dbReference type="GO" id="GO:0030288">
    <property type="term" value="C:outer membrane-bounded periplasmic space"/>
    <property type="evidence" value="ECO:0007669"/>
    <property type="project" value="UniProtKB-ARBA"/>
</dbReference>
<protein>
    <submittedName>
        <fullName evidence="6">Peptide ABC transporter substrate-binding protein</fullName>
    </submittedName>
</protein>
<keyword evidence="3" id="KW-0813">Transport</keyword>
<dbReference type="Gene3D" id="3.10.105.10">
    <property type="entry name" value="Dipeptide-binding Protein, Domain 3"/>
    <property type="match status" value="1"/>
</dbReference>
<dbReference type="CDD" id="cd08504">
    <property type="entry name" value="PBP2_OppA"/>
    <property type="match status" value="1"/>
</dbReference>
<evidence type="ECO:0000256" key="1">
    <source>
        <dbReference type="ARBA" id="ARBA00004196"/>
    </source>
</evidence>
<dbReference type="EMBL" id="JAATLM010000001">
    <property type="protein sequence ID" value="NIZ69758.1"/>
    <property type="molecule type" value="Genomic_DNA"/>
</dbReference>
<keyword evidence="4" id="KW-0732">Signal</keyword>
<dbReference type="PANTHER" id="PTHR30290:SF10">
    <property type="entry name" value="PERIPLASMIC OLIGOPEPTIDE-BINDING PROTEIN-RELATED"/>
    <property type="match status" value="1"/>
</dbReference>
<evidence type="ECO:0000313" key="6">
    <source>
        <dbReference type="EMBL" id="NIZ69758.1"/>
    </source>
</evidence>
<name>A0A968KW21_9SPIO</name>
<comment type="subcellular location">
    <subcellularLocation>
        <location evidence="1">Cell envelope</location>
    </subcellularLocation>
</comment>